<organism evidence="1 2">
    <name type="scientific">Linum tenue</name>
    <dbReference type="NCBI Taxonomy" id="586396"/>
    <lineage>
        <taxon>Eukaryota</taxon>
        <taxon>Viridiplantae</taxon>
        <taxon>Streptophyta</taxon>
        <taxon>Embryophyta</taxon>
        <taxon>Tracheophyta</taxon>
        <taxon>Spermatophyta</taxon>
        <taxon>Magnoliopsida</taxon>
        <taxon>eudicotyledons</taxon>
        <taxon>Gunneridae</taxon>
        <taxon>Pentapetalae</taxon>
        <taxon>rosids</taxon>
        <taxon>fabids</taxon>
        <taxon>Malpighiales</taxon>
        <taxon>Linaceae</taxon>
        <taxon>Linum</taxon>
    </lineage>
</organism>
<proteinExistence type="predicted"/>
<dbReference type="EMBL" id="CAMGYJ010000008">
    <property type="protein sequence ID" value="CAI0462608.1"/>
    <property type="molecule type" value="Genomic_DNA"/>
</dbReference>
<evidence type="ECO:0000313" key="1">
    <source>
        <dbReference type="EMBL" id="CAI0462608.1"/>
    </source>
</evidence>
<sequence length="109" mass="11966">MAISMGLLLAASPRSVSVYPFNDSCPSQFPCSLPSLNFVPMKWVVAVAARGGAETLKPSLQRLYVTRASAYRDALKSFIEGYQEGVQQVIEKKEESNRRQEGDPPSKSV</sequence>
<dbReference type="Proteomes" id="UP001154282">
    <property type="component" value="Unassembled WGS sequence"/>
</dbReference>
<comment type="caution">
    <text evidence="1">The sequence shown here is derived from an EMBL/GenBank/DDBJ whole genome shotgun (WGS) entry which is preliminary data.</text>
</comment>
<dbReference type="PANTHER" id="PTHR36064">
    <property type="entry name" value="EMBRYO DEFECTIVE 2735"/>
    <property type="match status" value="1"/>
</dbReference>
<keyword evidence="2" id="KW-1185">Reference proteome</keyword>
<dbReference type="AlphaFoldDB" id="A0AAV0NWP0"/>
<accession>A0AAV0NWP0</accession>
<protein>
    <submittedName>
        <fullName evidence="1">Uncharacterized protein</fullName>
    </submittedName>
</protein>
<evidence type="ECO:0000313" key="2">
    <source>
        <dbReference type="Proteomes" id="UP001154282"/>
    </source>
</evidence>
<gene>
    <name evidence="1" type="ORF">LITE_LOCUS35430</name>
</gene>
<name>A0AAV0NWP0_9ROSI</name>
<reference evidence="1" key="1">
    <citation type="submission" date="2022-08" db="EMBL/GenBank/DDBJ databases">
        <authorList>
            <person name="Gutierrez-Valencia J."/>
        </authorList>
    </citation>
    <scope>NUCLEOTIDE SEQUENCE</scope>
</reference>